<dbReference type="GO" id="GO:0016020">
    <property type="term" value="C:membrane"/>
    <property type="evidence" value="ECO:0007669"/>
    <property type="project" value="UniProtKB-SubCell"/>
</dbReference>
<feature type="transmembrane region" description="Helical" evidence="8">
    <location>
        <begin position="258"/>
        <end position="279"/>
    </location>
</feature>
<name>A0A926HS20_9FIRM</name>
<evidence type="ECO:0000256" key="2">
    <source>
        <dbReference type="ARBA" id="ARBA00006464"/>
    </source>
</evidence>
<organism evidence="10 11">
    <name type="scientific">Yeguia hominis</name>
    <dbReference type="NCBI Taxonomy" id="2763662"/>
    <lineage>
        <taxon>Bacteria</taxon>
        <taxon>Bacillati</taxon>
        <taxon>Bacillota</taxon>
        <taxon>Clostridia</taxon>
        <taxon>Eubacteriales</taxon>
        <taxon>Yeguiaceae</taxon>
        <taxon>Yeguia</taxon>
    </lineage>
</organism>
<comment type="similarity">
    <text evidence="2">Belongs to the bacterial sugar transferase family.</text>
</comment>
<evidence type="ECO:0000313" key="11">
    <source>
        <dbReference type="Proteomes" id="UP000651482"/>
    </source>
</evidence>
<feature type="transmembrane region" description="Helical" evidence="8">
    <location>
        <begin position="79"/>
        <end position="100"/>
    </location>
</feature>
<evidence type="ECO:0000313" key="10">
    <source>
        <dbReference type="EMBL" id="MBC8533360.1"/>
    </source>
</evidence>
<dbReference type="PANTHER" id="PTHR30576">
    <property type="entry name" value="COLANIC BIOSYNTHESIS UDP-GLUCOSE LIPID CARRIER TRANSFERASE"/>
    <property type="match status" value="1"/>
</dbReference>
<keyword evidence="11" id="KW-1185">Reference proteome</keyword>
<dbReference type="GO" id="GO:0016780">
    <property type="term" value="F:phosphotransferase activity, for other substituted phosphate groups"/>
    <property type="evidence" value="ECO:0007669"/>
    <property type="project" value="TreeGrafter"/>
</dbReference>
<sequence>MKRLFRNFRKGIIFLHKVLIIAITLITYMLTLMQYYEKSIYHYKGNYILALLYVFTFLAFTVTYGGFRIGILRLRELVFSYILSATFTNVISYFVVSLIVRGMMNPIPMLLLTLVQSLLCMLIYLQANKVYFILYPARECIVICAGTEKELSIVKKFGRVKERYKICSVCSESLGYELLVERIDRYSAVIIGNIDPILRLQLMTYCFEHSKRLFIVPTMQDIMLNKAHETQIGDSLVYLCKNRTFTIEQLAMKRLMDILVSLLGIILSSPLMLLAAILIKAHDGGPVFFRQKRYTRNQKVFTLIKFRSMVVDAEKNGAEFSSPNDSRITPVGKFLRSTRIDELPQLFNILKGDMSLVGPRPERIENVDAYCRLMPEFSYRMRVKAGLTGYAQIYGKYNTTFEEKVKMDMLYIENASLLMDFRLLLSTLKVMFIKESTEGFDQESVKEIKQVQAEIAKDRQQSEQSEHAEETPSERRGQ</sequence>
<keyword evidence="6 8" id="KW-0472">Membrane</keyword>
<evidence type="ECO:0000256" key="3">
    <source>
        <dbReference type="ARBA" id="ARBA00022679"/>
    </source>
</evidence>
<evidence type="ECO:0000256" key="6">
    <source>
        <dbReference type="ARBA" id="ARBA00023136"/>
    </source>
</evidence>
<dbReference type="InterPro" id="IPR017475">
    <property type="entry name" value="EPS_sugar_tfrase"/>
</dbReference>
<dbReference type="PANTHER" id="PTHR30576:SF20">
    <property type="entry name" value="QUINOVOSAMINEPHOSPHOTRANSFERAE-RELATED"/>
    <property type="match status" value="1"/>
</dbReference>
<evidence type="ECO:0000259" key="9">
    <source>
        <dbReference type="Pfam" id="PF02397"/>
    </source>
</evidence>
<feature type="domain" description="Bacterial sugar transferase" evidence="9">
    <location>
        <begin position="253"/>
        <end position="432"/>
    </location>
</feature>
<comment type="caution">
    <text evidence="10">The sequence shown here is derived from an EMBL/GenBank/DDBJ whole genome shotgun (WGS) entry which is preliminary data.</text>
</comment>
<evidence type="ECO:0000256" key="7">
    <source>
        <dbReference type="SAM" id="MobiDB-lite"/>
    </source>
</evidence>
<dbReference type="Pfam" id="PF02397">
    <property type="entry name" value="Bac_transf"/>
    <property type="match status" value="1"/>
</dbReference>
<evidence type="ECO:0000256" key="5">
    <source>
        <dbReference type="ARBA" id="ARBA00022989"/>
    </source>
</evidence>
<feature type="region of interest" description="Disordered" evidence="7">
    <location>
        <begin position="454"/>
        <end position="478"/>
    </location>
</feature>
<dbReference type="Proteomes" id="UP000651482">
    <property type="component" value="Unassembled WGS sequence"/>
</dbReference>
<feature type="transmembrane region" description="Helical" evidence="8">
    <location>
        <begin position="12"/>
        <end position="35"/>
    </location>
</feature>
<accession>A0A926HS20</accession>
<proteinExistence type="inferred from homology"/>
<keyword evidence="5 8" id="KW-1133">Transmembrane helix</keyword>
<keyword evidence="3 10" id="KW-0808">Transferase</keyword>
<dbReference type="AlphaFoldDB" id="A0A926HS20"/>
<dbReference type="InterPro" id="IPR003362">
    <property type="entry name" value="Bact_transf"/>
</dbReference>
<dbReference type="RefSeq" id="WP_249318711.1">
    <property type="nucleotide sequence ID" value="NZ_JACRSN010000005.1"/>
</dbReference>
<protein>
    <submittedName>
        <fullName evidence="10">Sugar transferase</fullName>
    </submittedName>
</protein>
<feature type="transmembrane region" description="Helical" evidence="8">
    <location>
        <begin position="47"/>
        <end position="67"/>
    </location>
</feature>
<dbReference type="NCBIfam" id="TIGR03025">
    <property type="entry name" value="EPS_sugtrans"/>
    <property type="match status" value="1"/>
</dbReference>
<reference evidence="10" key="1">
    <citation type="submission" date="2020-08" db="EMBL/GenBank/DDBJ databases">
        <title>Genome public.</title>
        <authorList>
            <person name="Liu C."/>
            <person name="Sun Q."/>
        </authorList>
    </citation>
    <scope>NUCLEOTIDE SEQUENCE</scope>
    <source>
        <strain evidence="10">NSJ-40</strain>
    </source>
</reference>
<evidence type="ECO:0000256" key="1">
    <source>
        <dbReference type="ARBA" id="ARBA00004141"/>
    </source>
</evidence>
<evidence type="ECO:0000256" key="4">
    <source>
        <dbReference type="ARBA" id="ARBA00022692"/>
    </source>
</evidence>
<keyword evidence="4 8" id="KW-0812">Transmembrane</keyword>
<evidence type="ECO:0000256" key="8">
    <source>
        <dbReference type="SAM" id="Phobius"/>
    </source>
</evidence>
<gene>
    <name evidence="10" type="ORF">IAG03_04935</name>
</gene>
<feature type="transmembrane region" description="Helical" evidence="8">
    <location>
        <begin position="106"/>
        <end position="125"/>
    </location>
</feature>
<dbReference type="EMBL" id="JACRSN010000005">
    <property type="protein sequence ID" value="MBC8533360.1"/>
    <property type="molecule type" value="Genomic_DNA"/>
</dbReference>
<comment type="subcellular location">
    <subcellularLocation>
        <location evidence="1">Membrane</location>
        <topology evidence="1">Multi-pass membrane protein</topology>
    </subcellularLocation>
</comment>